<dbReference type="Gene3D" id="3.10.129.10">
    <property type="entry name" value="Hotdog Thioesterase"/>
    <property type="match status" value="1"/>
</dbReference>
<name>A0ABR2ZXJ7_9AGAR</name>
<comment type="caution">
    <text evidence="3">The sequence shown here is derived from an EMBL/GenBank/DDBJ whole genome shotgun (WGS) entry which is preliminary data.</text>
</comment>
<dbReference type="SUPFAM" id="SSF54637">
    <property type="entry name" value="Thioesterase/thiol ester dehydrase-isomerase"/>
    <property type="match status" value="1"/>
</dbReference>
<feature type="region of interest" description="Disordered" evidence="1">
    <location>
        <begin position="24"/>
        <end position="58"/>
    </location>
</feature>
<dbReference type="InterPro" id="IPR029069">
    <property type="entry name" value="HotDog_dom_sf"/>
</dbReference>
<dbReference type="PANTHER" id="PTHR47260">
    <property type="entry name" value="UPF0644 PROTEIN PB2B4.06"/>
    <property type="match status" value="1"/>
</dbReference>
<organism evidence="3 4">
    <name type="scientific">Marasmius tenuissimus</name>
    <dbReference type="NCBI Taxonomy" id="585030"/>
    <lineage>
        <taxon>Eukaryota</taxon>
        <taxon>Fungi</taxon>
        <taxon>Dikarya</taxon>
        <taxon>Basidiomycota</taxon>
        <taxon>Agaricomycotina</taxon>
        <taxon>Agaricomycetes</taxon>
        <taxon>Agaricomycetidae</taxon>
        <taxon>Agaricales</taxon>
        <taxon>Marasmiineae</taxon>
        <taxon>Marasmiaceae</taxon>
        <taxon>Marasmius</taxon>
    </lineage>
</organism>
<accession>A0ABR2ZXJ7</accession>
<protein>
    <recommendedName>
        <fullName evidence="2">Thioesterase domain-containing protein</fullName>
    </recommendedName>
</protein>
<keyword evidence="4" id="KW-1185">Reference proteome</keyword>
<dbReference type="Proteomes" id="UP001437256">
    <property type="component" value="Unassembled WGS sequence"/>
</dbReference>
<sequence length="330" mass="35927">MSASIRSRLFTSIPNRIRPISRAPFQARSISTSRPTLNAAKAPPPSSGSNSNAPPPRNGLGRSTFLAVTFLTALSAYTLGSLFPPSPISLLFPHPAPAPASDPNSDESKAYLEDLEKRMLSLPFLEELRKASDANEWYEARPYKYFDEERRVNNLTAGALRGPGKLALPPLVRARWDEKECIFVIHVGRGLCGHDGIIHGGLLATLLDETLARSAINNLPEKIGVTAKLTVNYRAPTKADQFIIIRTEIVDVKGRRADVKGRVEDLSGTLLVEAEATFIQPRYAKLLNKAAIKQVMGAPPSDPHAPVVHLADGENLKALKGQDKQPDGKH</sequence>
<dbReference type="CDD" id="cd03443">
    <property type="entry name" value="PaaI_thioesterase"/>
    <property type="match status" value="1"/>
</dbReference>
<evidence type="ECO:0000259" key="2">
    <source>
        <dbReference type="Pfam" id="PF03061"/>
    </source>
</evidence>
<evidence type="ECO:0000313" key="3">
    <source>
        <dbReference type="EMBL" id="KAL0065514.1"/>
    </source>
</evidence>
<dbReference type="InterPro" id="IPR052061">
    <property type="entry name" value="PTE-AB_protein"/>
</dbReference>
<dbReference type="PANTHER" id="PTHR47260:SF1">
    <property type="entry name" value="UPF0644 PROTEIN PB2B4.06"/>
    <property type="match status" value="1"/>
</dbReference>
<dbReference type="Pfam" id="PF03061">
    <property type="entry name" value="4HBT"/>
    <property type="match status" value="1"/>
</dbReference>
<reference evidence="3 4" key="1">
    <citation type="submission" date="2024-05" db="EMBL/GenBank/DDBJ databases">
        <title>A draft genome resource for the thread blight pathogen Marasmius tenuissimus strain MS-2.</title>
        <authorList>
            <person name="Yulfo-Soto G.E."/>
            <person name="Baruah I.K."/>
            <person name="Amoako-Attah I."/>
            <person name="Bukari Y."/>
            <person name="Meinhardt L.W."/>
            <person name="Bailey B.A."/>
            <person name="Cohen S.P."/>
        </authorList>
    </citation>
    <scope>NUCLEOTIDE SEQUENCE [LARGE SCALE GENOMIC DNA]</scope>
    <source>
        <strain evidence="3 4">MS-2</strain>
    </source>
</reference>
<evidence type="ECO:0000256" key="1">
    <source>
        <dbReference type="SAM" id="MobiDB-lite"/>
    </source>
</evidence>
<dbReference type="InterPro" id="IPR006683">
    <property type="entry name" value="Thioestr_dom"/>
</dbReference>
<dbReference type="EMBL" id="JBBXMP010000046">
    <property type="protein sequence ID" value="KAL0065514.1"/>
    <property type="molecule type" value="Genomic_DNA"/>
</dbReference>
<feature type="domain" description="Thioesterase" evidence="2">
    <location>
        <begin position="196"/>
        <end position="270"/>
    </location>
</feature>
<evidence type="ECO:0000313" key="4">
    <source>
        <dbReference type="Proteomes" id="UP001437256"/>
    </source>
</evidence>
<gene>
    <name evidence="3" type="ORF">AAF712_007424</name>
</gene>
<proteinExistence type="predicted"/>